<dbReference type="EMBL" id="JALLKP010000001">
    <property type="protein sequence ID" value="KAK2197049.1"/>
    <property type="molecule type" value="Genomic_DNA"/>
</dbReference>
<evidence type="ECO:0000313" key="2">
    <source>
        <dbReference type="EMBL" id="KAK2197049.1"/>
    </source>
</evidence>
<accession>A0AAD9UPM6</accession>
<comment type="caution">
    <text evidence="2">The sequence shown here is derived from an EMBL/GenBank/DDBJ whole genome shotgun (WGS) entry which is preliminary data.</text>
</comment>
<dbReference type="GeneID" id="94334342"/>
<dbReference type="AlphaFoldDB" id="A0AAD9UPM6"/>
<sequence>MVAKTCIIAFIVYCFKLAIANNCTETEMEAMGYLPFESTPQSQQLAFMSTKIMEKVGTTIITAANFLDVKKHKNYITKLFDQFKINDVPFRYQSLRFIISEFTSGFPHDFILR</sequence>
<keyword evidence="3" id="KW-1185">Reference proteome</keyword>
<feature type="signal peptide" evidence="1">
    <location>
        <begin position="1"/>
        <end position="20"/>
    </location>
</feature>
<keyword evidence="1" id="KW-0732">Signal</keyword>
<reference evidence="2" key="1">
    <citation type="journal article" date="2023" name="Nat. Microbiol.">
        <title>Babesia duncani multi-omics identifies virulence factors and drug targets.</title>
        <authorList>
            <person name="Singh P."/>
            <person name="Lonardi S."/>
            <person name="Liang Q."/>
            <person name="Vydyam P."/>
            <person name="Khabirova E."/>
            <person name="Fang T."/>
            <person name="Gihaz S."/>
            <person name="Thekkiniath J."/>
            <person name="Munshi M."/>
            <person name="Abel S."/>
            <person name="Ciampossin L."/>
            <person name="Batugedara G."/>
            <person name="Gupta M."/>
            <person name="Lu X.M."/>
            <person name="Lenz T."/>
            <person name="Chakravarty S."/>
            <person name="Cornillot E."/>
            <person name="Hu Y."/>
            <person name="Ma W."/>
            <person name="Gonzalez L.M."/>
            <person name="Sanchez S."/>
            <person name="Estrada K."/>
            <person name="Sanchez-Flores A."/>
            <person name="Montero E."/>
            <person name="Harb O.S."/>
            <person name="Le Roch K.G."/>
            <person name="Mamoun C.B."/>
        </authorList>
    </citation>
    <scope>NUCLEOTIDE SEQUENCE</scope>
    <source>
        <strain evidence="2">WA1</strain>
    </source>
</reference>
<feature type="chain" id="PRO_5042011034" evidence="1">
    <location>
        <begin position="21"/>
        <end position="113"/>
    </location>
</feature>
<name>A0AAD9UPM6_9APIC</name>
<gene>
    <name evidence="2" type="ORF">BdWA1_000044</name>
</gene>
<evidence type="ECO:0000313" key="3">
    <source>
        <dbReference type="Proteomes" id="UP001214638"/>
    </source>
</evidence>
<organism evidence="2 3">
    <name type="scientific">Babesia duncani</name>
    <dbReference type="NCBI Taxonomy" id="323732"/>
    <lineage>
        <taxon>Eukaryota</taxon>
        <taxon>Sar</taxon>
        <taxon>Alveolata</taxon>
        <taxon>Apicomplexa</taxon>
        <taxon>Aconoidasida</taxon>
        <taxon>Piroplasmida</taxon>
        <taxon>Babesiidae</taxon>
        <taxon>Babesia</taxon>
    </lineage>
</organism>
<dbReference type="RefSeq" id="XP_067803891.1">
    <property type="nucleotide sequence ID" value="XM_067945100.1"/>
</dbReference>
<proteinExistence type="predicted"/>
<protein>
    <submittedName>
        <fullName evidence="2">Uncharacterized protein</fullName>
    </submittedName>
</protein>
<evidence type="ECO:0000256" key="1">
    <source>
        <dbReference type="SAM" id="SignalP"/>
    </source>
</evidence>
<dbReference type="KEGG" id="bdw:94334342"/>
<dbReference type="Proteomes" id="UP001214638">
    <property type="component" value="Unassembled WGS sequence"/>
</dbReference>